<dbReference type="InterPro" id="IPR036259">
    <property type="entry name" value="MFS_trans_sf"/>
</dbReference>
<evidence type="ECO:0000313" key="8">
    <source>
        <dbReference type="EMBL" id="NJQ05430.1"/>
    </source>
</evidence>
<evidence type="ECO:0000313" key="9">
    <source>
        <dbReference type="Proteomes" id="UP000578686"/>
    </source>
</evidence>
<dbReference type="GO" id="GO:0005886">
    <property type="term" value="C:plasma membrane"/>
    <property type="evidence" value="ECO:0007669"/>
    <property type="project" value="UniProtKB-SubCell"/>
</dbReference>
<gene>
    <name evidence="8" type="ORF">HCN56_07535</name>
</gene>
<evidence type="ECO:0000256" key="3">
    <source>
        <dbReference type="ARBA" id="ARBA00022692"/>
    </source>
</evidence>
<dbReference type="Proteomes" id="UP000578686">
    <property type="component" value="Unassembled WGS sequence"/>
</dbReference>
<keyword evidence="2" id="KW-1003">Cell membrane</keyword>
<keyword evidence="9" id="KW-1185">Reference proteome</keyword>
<dbReference type="PANTHER" id="PTHR23513">
    <property type="entry name" value="INTEGRAL MEMBRANE EFFLUX PROTEIN-RELATED"/>
    <property type="match status" value="1"/>
</dbReference>
<keyword evidence="3 7" id="KW-0812">Transmembrane</keyword>
<dbReference type="GO" id="GO:0022857">
    <property type="term" value="F:transmembrane transporter activity"/>
    <property type="evidence" value="ECO:0007669"/>
    <property type="project" value="InterPro"/>
</dbReference>
<feature type="region of interest" description="Disordered" evidence="6">
    <location>
        <begin position="446"/>
        <end position="483"/>
    </location>
</feature>
<protein>
    <submittedName>
        <fullName evidence="8">MFS transporter</fullName>
    </submittedName>
</protein>
<reference evidence="8 9" key="1">
    <citation type="submission" date="2020-03" db="EMBL/GenBank/DDBJ databases">
        <title>Draft genome of Streptomyces sp. ventii, isolated from the Axial Seamount in the Pacific Ocean, and resequencing of the two type strains Streptomyces lonarensis strain NCL 716 and Streptomyces bohaiensis strain 11A07.</title>
        <authorList>
            <person name="Loughran R.M."/>
            <person name="Pfannmuller K.M."/>
            <person name="Wasson B.J."/>
            <person name="Deadmond M.C."/>
            <person name="Paddock B.E."/>
            <person name="Koyack M.J."/>
            <person name="Gallegos D.A."/>
            <person name="Mitchell E.A."/>
            <person name="Ushijima B."/>
            <person name="Saw J.H."/>
            <person name="Mcphail K.L."/>
            <person name="Videau P."/>
        </authorList>
    </citation>
    <scope>NUCLEOTIDE SEQUENCE [LARGE SCALE GENOMIC DNA]</scope>
    <source>
        <strain evidence="8 9">NCL716</strain>
    </source>
</reference>
<feature type="transmembrane region" description="Helical" evidence="7">
    <location>
        <begin position="417"/>
        <end position="439"/>
    </location>
</feature>
<feature type="transmembrane region" description="Helical" evidence="7">
    <location>
        <begin position="244"/>
        <end position="265"/>
    </location>
</feature>
<feature type="transmembrane region" description="Helical" evidence="7">
    <location>
        <begin position="89"/>
        <end position="109"/>
    </location>
</feature>
<proteinExistence type="predicted"/>
<evidence type="ECO:0000256" key="4">
    <source>
        <dbReference type="ARBA" id="ARBA00022989"/>
    </source>
</evidence>
<dbReference type="Pfam" id="PF07690">
    <property type="entry name" value="MFS_1"/>
    <property type="match status" value="1"/>
</dbReference>
<keyword evidence="4 7" id="KW-1133">Transmembrane helix</keyword>
<feature type="transmembrane region" description="Helical" evidence="7">
    <location>
        <begin position="156"/>
        <end position="179"/>
    </location>
</feature>
<dbReference type="RefSeq" id="WP_167968715.1">
    <property type="nucleotide sequence ID" value="NZ_BHZG01000043.1"/>
</dbReference>
<evidence type="ECO:0000256" key="1">
    <source>
        <dbReference type="ARBA" id="ARBA00004651"/>
    </source>
</evidence>
<dbReference type="InterPro" id="IPR011701">
    <property type="entry name" value="MFS"/>
</dbReference>
<name>A0A7X6HYH9_9ACTN</name>
<comment type="caution">
    <text evidence="8">The sequence shown here is derived from an EMBL/GenBank/DDBJ whole genome shotgun (WGS) entry which is preliminary data.</text>
</comment>
<feature type="transmembrane region" description="Helical" evidence="7">
    <location>
        <begin position="56"/>
        <end position="77"/>
    </location>
</feature>
<dbReference type="EMBL" id="JAAVJD010000036">
    <property type="protein sequence ID" value="NJQ05430.1"/>
    <property type="molecule type" value="Genomic_DNA"/>
</dbReference>
<organism evidence="8 9">
    <name type="scientific">Streptomyces lonarensis</name>
    <dbReference type="NCBI Taxonomy" id="700599"/>
    <lineage>
        <taxon>Bacteria</taxon>
        <taxon>Bacillati</taxon>
        <taxon>Actinomycetota</taxon>
        <taxon>Actinomycetes</taxon>
        <taxon>Kitasatosporales</taxon>
        <taxon>Streptomycetaceae</taxon>
        <taxon>Streptomyces</taxon>
    </lineage>
</organism>
<feature type="region of interest" description="Disordered" evidence="6">
    <location>
        <begin position="1"/>
        <end position="21"/>
    </location>
</feature>
<feature type="transmembrane region" description="Helical" evidence="7">
    <location>
        <begin position="305"/>
        <end position="334"/>
    </location>
</feature>
<feature type="transmembrane region" description="Helical" evidence="7">
    <location>
        <begin position="23"/>
        <end position="50"/>
    </location>
</feature>
<dbReference type="SUPFAM" id="SSF103473">
    <property type="entry name" value="MFS general substrate transporter"/>
    <property type="match status" value="1"/>
</dbReference>
<sequence>MPDTADTPAARPRPARPPSSSRAFGVLWGGQLVSLLGSSAAAFCLALTVYTETGDASALALIVGASTLGSIYLAPVAGAVSDHFTRRQVVCVGNVTLSLLSLLLAWQVWRFTDEGDAEYWTILLLVFLAGVVKAALSTTLAATVRQLRAERDLSRVNGFTSLIETIPTVSGPVIGAALHTVVTPAAVFAFEAVTFAAAGAMAAAVRWPSVGRESGRNRRLRPFAGALRGFRFILGHSGFRRLQAAYAGVNLFAGLATAVVTVYVVSSSTAGTEERNLAAFTVAGPVGLLLGAIAMLTLGDRGSRFAAVVTAIAAGALLGRLGLALTAVPLLWFLAQLLNQACVQISNAHATAVWQERTPTDIQATVFGARRLLGQGLFPPAVVLGGFLADRGFQDHGRLAEAAGTLVPRLAEDGGGAGLLLACCALGQAALALLLACSARVRRLTARPRPAPQSPASPTAASEPCHASDPAVPSRRPTTGPAS</sequence>
<feature type="transmembrane region" description="Helical" evidence="7">
    <location>
        <begin position="121"/>
        <end position="144"/>
    </location>
</feature>
<evidence type="ECO:0000256" key="7">
    <source>
        <dbReference type="SAM" id="Phobius"/>
    </source>
</evidence>
<evidence type="ECO:0000256" key="6">
    <source>
        <dbReference type="SAM" id="MobiDB-lite"/>
    </source>
</evidence>
<dbReference type="Gene3D" id="1.20.1250.20">
    <property type="entry name" value="MFS general substrate transporter like domains"/>
    <property type="match status" value="1"/>
</dbReference>
<comment type="subcellular location">
    <subcellularLocation>
        <location evidence="1">Cell membrane</location>
        <topology evidence="1">Multi-pass membrane protein</topology>
    </subcellularLocation>
</comment>
<evidence type="ECO:0000256" key="2">
    <source>
        <dbReference type="ARBA" id="ARBA00022475"/>
    </source>
</evidence>
<dbReference type="PANTHER" id="PTHR23513:SF18">
    <property type="entry name" value="INTEGRAL MEMBRANE PROTEIN"/>
    <property type="match status" value="1"/>
</dbReference>
<dbReference type="AlphaFoldDB" id="A0A7X6HYH9"/>
<keyword evidence="5 7" id="KW-0472">Membrane</keyword>
<feature type="compositionally biased region" description="Low complexity" evidence="6">
    <location>
        <begin position="8"/>
        <end position="21"/>
    </location>
</feature>
<accession>A0A7X6HYH9</accession>
<dbReference type="CDD" id="cd06173">
    <property type="entry name" value="MFS_MefA_like"/>
    <property type="match status" value="1"/>
</dbReference>
<feature type="transmembrane region" description="Helical" evidence="7">
    <location>
        <begin position="277"/>
        <end position="298"/>
    </location>
</feature>
<evidence type="ECO:0000256" key="5">
    <source>
        <dbReference type="ARBA" id="ARBA00023136"/>
    </source>
</evidence>
<feature type="transmembrane region" description="Helical" evidence="7">
    <location>
        <begin position="185"/>
        <end position="209"/>
    </location>
</feature>